<sequence>MNKEFKTRMRTTAIIATTDEAVLLEPVKEPISGWNVRPGTFRVAQPYDKVPVATTETSTQLVELGRPSKKQKLSTPESNNDDELTQWLQSALQLILENDSTKTYISSMQRDYFYGTCVGAPANEEFILDLVKAQPTLQLLRHGFQSTSANRRRNQADDVAPIEFDEIQLDPDDQEQQLEMTDAYETLITNKHPRPAFVYFPTEGQPRYLVPPLSAFVASDFSSIQGLKAIAAQRGGFRIIVMDPPWQNASVDRMGHYGTFDLYDLFNIPIPDLLSPIVNGNGNQEGGGGVVAVWITNRAKIRKVVVEKLFPAWGLELVAHWYWLKVTTLGEPVLSLDNKHRRPYEGILIGRRKPPTPLGPLGLVAGAEVTSADTGASRKLIVSVPSQHSRKPSIMGILSEEYFQDTRPQDTSEDTAIHNEPKWPPSRLELFARTLEEGVLSWGNEPFKYQYCGRGSAPFIQDGYLIPSSTNGTPGKRNMKKFLSISVVLSFALLATQSAAQLVSVTGDLTFTSEGGVSESAQVVFGGRRQGGSGPQRISHCDDDDIFGIKQVNYPRELKNHALVRFNARKHHDITFPVPVGFAQREVSPSTIQEQEEPIETMLQHLDVWSRSSASDEVLAHFTASQFDRFERAMHLKGIPEGGDDWQVIERDLQRVADEDAEQIYMTSLRVRAEEEISVWKNKHHGNNGKKNKRVDFENWFKNYHRHDEIKDFYLQIADDYPELVTYIPSIGQTVEGRDIFAIKLTAKEHDGSIKEKPQIWWQGLQHAREWAGGSTVQFLTHHLTSNYGKNDNITAILRDTEFVIVPIMNIDGYDYTWNNNRLWRKNRRQNGLGAFGVDLNRNWDDHFAEGGSSGFPWSETYHGPSAASEPEVQALQKFYSEQKHIVGAIDFHCYSQLVLRPQGWTTKPSAHEKEQKFVGDRIVSIIKDVHGKKYISEPSIALYKTTGAASDWFYGDQATAANNGQHVYSYTIELRPSDTNPGGRSGFILPPEEIIPLGEEIAQAMEFFADYVVKNPLKN</sequence>
<evidence type="ECO:0000313" key="15">
    <source>
        <dbReference type="Proteomes" id="UP000723463"/>
    </source>
</evidence>
<dbReference type="Pfam" id="PF00246">
    <property type="entry name" value="Peptidase_M14"/>
    <property type="match status" value="1"/>
</dbReference>
<dbReference type="EMBL" id="JAAAXW010000044">
    <property type="protein sequence ID" value="KAF9547293.1"/>
    <property type="molecule type" value="Genomic_DNA"/>
</dbReference>
<comment type="similarity">
    <text evidence="2 11">Belongs to the peptidase M14 family.</text>
</comment>
<evidence type="ECO:0000256" key="6">
    <source>
        <dbReference type="ARBA" id="ARBA00022729"/>
    </source>
</evidence>
<dbReference type="GO" id="GO:0006508">
    <property type="term" value="P:proteolysis"/>
    <property type="evidence" value="ECO:0007669"/>
    <property type="project" value="UniProtKB-KW"/>
</dbReference>
<evidence type="ECO:0000256" key="10">
    <source>
        <dbReference type="PROSITE-ProRule" id="PRU00489"/>
    </source>
</evidence>
<keyword evidence="4" id="KW-0645">Protease</keyword>
<proteinExistence type="inferred from homology"/>
<keyword evidence="3" id="KW-0121">Carboxypeptidase</keyword>
<dbReference type="FunFam" id="3.40.630.10:FF:000084">
    <property type="entry name" value="Carboxypeptidase B2"/>
    <property type="match status" value="1"/>
</dbReference>
<dbReference type="GO" id="GO:0005615">
    <property type="term" value="C:extracellular space"/>
    <property type="evidence" value="ECO:0007669"/>
    <property type="project" value="TreeGrafter"/>
</dbReference>
<dbReference type="PANTHER" id="PTHR11705:SF143">
    <property type="entry name" value="SLL0236 PROTEIN"/>
    <property type="match status" value="1"/>
</dbReference>
<evidence type="ECO:0000256" key="1">
    <source>
        <dbReference type="ARBA" id="ARBA00001947"/>
    </source>
</evidence>
<dbReference type="AlphaFoldDB" id="A0A9P6FCQ2"/>
<dbReference type="GO" id="GO:0004181">
    <property type="term" value="F:metallocarboxypeptidase activity"/>
    <property type="evidence" value="ECO:0007669"/>
    <property type="project" value="InterPro"/>
</dbReference>
<evidence type="ECO:0000313" key="14">
    <source>
        <dbReference type="EMBL" id="KAF9547293.1"/>
    </source>
</evidence>
<reference evidence="14" key="1">
    <citation type="journal article" date="2020" name="Fungal Divers.">
        <title>Resolving the Mortierellaceae phylogeny through synthesis of multi-gene phylogenetics and phylogenomics.</title>
        <authorList>
            <person name="Vandepol N."/>
            <person name="Liber J."/>
            <person name="Desiro A."/>
            <person name="Na H."/>
            <person name="Kennedy M."/>
            <person name="Barry K."/>
            <person name="Grigoriev I.V."/>
            <person name="Miller A.N."/>
            <person name="O'Donnell K."/>
            <person name="Stajich J.E."/>
            <person name="Bonito G."/>
        </authorList>
    </citation>
    <scope>NUCLEOTIDE SEQUENCE</scope>
    <source>
        <strain evidence="14">NRRL 2591</strain>
    </source>
</reference>
<dbReference type="SUPFAM" id="SSF53187">
    <property type="entry name" value="Zn-dependent exopeptidases"/>
    <property type="match status" value="1"/>
</dbReference>
<dbReference type="PANTHER" id="PTHR11705">
    <property type="entry name" value="PROTEASE FAMILY M14 CARBOXYPEPTIDASE A,B"/>
    <property type="match status" value="1"/>
</dbReference>
<evidence type="ECO:0000256" key="9">
    <source>
        <dbReference type="ARBA" id="ARBA00023049"/>
    </source>
</evidence>
<dbReference type="PRINTS" id="PR00765">
    <property type="entry name" value="CRBOXYPTASEA"/>
</dbReference>
<keyword evidence="15" id="KW-1185">Reference proteome</keyword>
<comment type="cofactor">
    <cofactor evidence="1">
        <name>Zn(2+)</name>
        <dbReference type="ChEBI" id="CHEBI:29105"/>
    </cofactor>
</comment>
<protein>
    <recommendedName>
        <fullName evidence="13">Peptidase M14 domain-containing protein</fullName>
    </recommendedName>
</protein>
<accession>A0A9P6FCQ2</accession>
<evidence type="ECO:0000256" key="8">
    <source>
        <dbReference type="ARBA" id="ARBA00022833"/>
    </source>
</evidence>
<dbReference type="Gene3D" id="3.40.630.10">
    <property type="entry name" value="Zn peptidases"/>
    <property type="match status" value="1"/>
</dbReference>
<dbReference type="PROSITE" id="PS51143">
    <property type="entry name" value="MT_A70"/>
    <property type="match status" value="1"/>
</dbReference>
<evidence type="ECO:0000256" key="4">
    <source>
        <dbReference type="ARBA" id="ARBA00022670"/>
    </source>
</evidence>
<dbReference type="Proteomes" id="UP000723463">
    <property type="component" value="Unassembled WGS sequence"/>
</dbReference>
<evidence type="ECO:0000256" key="12">
    <source>
        <dbReference type="SAM" id="MobiDB-lite"/>
    </source>
</evidence>
<comment type="caution">
    <text evidence="14">The sequence shown here is derived from an EMBL/GenBank/DDBJ whole genome shotgun (WGS) entry which is preliminary data.</text>
</comment>
<dbReference type="CDD" id="cd03860">
    <property type="entry name" value="M14_CP_A-B_like"/>
    <property type="match status" value="1"/>
</dbReference>
<evidence type="ECO:0000259" key="13">
    <source>
        <dbReference type="PROSITE" id="PS52035"/>
    </source>
</evidence>
<dbReference type="InterPro" id="IPR000834">
    <property type="entry name" value="Peptidase_M14"/>
</dbReference>
<gene>
    <name evidence="14" type="ORF">EC957_008642</name>
</gene>
<evidence type="ECO:0000256" key="5">
    <source>
        <dbReference type="ARBA" id="ARBA00022723"/>
    </source>
</evidence>
<comment type="similarity">
    <text evidence="10">Belongs to the MT-A70-like family.</text>
</comment>
<dbReference type="PROSITE" id="PS52035">
    <property type="entry name" value="PEPTIDASE_M14"/>
    <property type="match status" value="1"/>
</dbReference>
<feature type="region of interest" description="Disordered" evidence="12">
    <location>
        <begin position="55"/>
        <end position="82"/>
    </location>
</feature>
<evidence type="ECO:0000256" key="2">
    <source>
        <dbReference type="ARBA" id="ARBA00005988"/>
    </source>
</evidence>
<dbReference type="SMART" id="SM00631">
    <property type="entry name" value="Zn_pept"/>
    <property type="match status" value="1"/>
</dbReference>
<dbReference type="GO" id="GO:0008270">
    <property type="term" value="F:zinc ion binding"/>
    <property type="evidence" value="ECO:0007669"/>
    <property type="project" value="InterPro"/>
</dbReference>
<evidence type="ECO:0000256" key="11">
    <source>
        <dbReference type="PROSITE-ProRule" id="PRU01379"/>
    </source>
</evidence>
<keyword evidence="6" id="KW-0732">Signal</keyword>
<dbReference type="InterPro" id="IPR007757">
    <property type="entry name" value="MT-A70-like"/>
</dbReference>
<evidence type="ECO:0000256" key="3">
    <source>
        <dbReference type="ARBA" id="ARBA00022645"/>
    </source>
</evidence>
<dbReference type="Pfam" id="PF05063">
    <property type="entry name" value="MT-A70"/>
    <property type="match status" value="1"/>
</dbReference>
<organism evidence="14 15">
    <name type="scientific">Mortierella hygrophila</name>
    <dbReference type="NCBI Taxonomy" id="979708"/>
    <lineage>
        <taxon>Eukaryota</taxon>
        <taxon>Fungi</taxon>
        <taxon>Fungi incertae sedis</taxon>
        <taxon>Mucoromycota</taxon>
        <taxon>Mortierellomycotina</taxon>
        <taxon>Mortierellomycetes</taxon>
        <taxon>Mortierellales</taxon>
        <taxon>Mortierellaceae</taxon>
        <taxon>Mortierella</taxon>
    </lineage>
</organism>
<evidence type="ECO:0000256" key="7">
    <source>
        <dbReference type="ARBA" id="ARBA00022801"/>
    </source>
</evidence>
<name>A0A9P6FCQ2_9FUNG</name>
<keyword evidence="8" id="KW-0862">Zinc</keyword>
<feature type="active site" description="Proton donor/acceptor" evidence="11">
    <location>
        <position position="974"/>
    </location>
</feature>
<keyword evidence="9" id="KW-0482">Metalloprotease</keyword>
<keyword evidence="7" id="KW-0378">Hydrolase</keyword>
<keyword evidence="5" id="KW-0479">Metal-binding</keyword>
<feature type="domain" description="Peptidase M14" evidence="13">
    <location>
        <begin position="703"/>
        <end position="1013"/>
    </location>
</feature>